<gene>
    <name evidence="9" type="ORF">FTUN_3554</name>
</gene>
<dbReference type="InterPro" id="IPR050561">
    <property type="entry name" value="PTP"/>
</dbReference>
<keyword evidence="5" id="KW-0904">Protein phosphatase</keyword>
<dbReference type="CDD" id="cd14504">
    <property type="entry name" value="DUSP23"/>
    <property type="match status" value="1"/>
</dbReference>
<dbReference type="Proteomes" id="UP000503447">
    <property type="component" value="Chromosome"/>
</dbReference>
<reference evidence="10" key="1">
    <citation type="submission" date="2020-05" db="EMBL/GenBank/DDBJ databases">
        <title>Frigoriglobus tundricola gen. nov., sp. nov., a psychrotolerant cellulolytic planctomycete of the family Gemmataceae with two divergent copies of 16S rRNA gene.</title>
        <authorList>
            <person name="Kulichevskaya I.S."/>
            <person name="Ivanova A.A."/>
            <person name="Naumoff D.G."/>
            <person name="Beletsky A.V."/>
            <person name="Rijpstra W.I.C."/>
            <person name="Sinninghe Damste J.S."/>
            <person name="Mardanov A.V."/>
            <person name="Ravin N.V."/>
            <person name="Dedysh S.N."/>
        </authorList>
    </citation>
    <scope>NUCLEOTIDE SEQUENCE [LARGE SCALE GENOMIC DNA]</scope>
    <source>
        <strain evidence="10">PL17</strain>
    </source>
</reference>
<dbReference type="EMBL" id="CP053452">
    <property type="protein sequence ID" value="QJW96000.1"/>
    <property type="molecule type" value="Genomic_DNA"/>
</dbReference>
<comment type="catalytic activity">
    <reaction evidence="7">
        <text>O-phospho-L-threonyl-[protein] + H2O = L-threonyl-[protein] + phosphate</text>
        <dbReference type="Rhea" id="RHEA:47004"/>
        <dbReference type="Rhea" id="RHEA-COMP:11060"/>
        <dbReference type="Rhea" id="RHEA-COMP:11605"/>
        <dbReference type="ChEBI" id="CHEBI:15377"/>
        <dbReference type="ChEBI" id="CHEBI:30013"/>
        <dbReference type="ChEBI" id="CHEBI:43474"/>
        <dbReference type="ChEBI" id="CHEBI:61977"/>
        <dbReference type="EC" id="3.1.3.16"/>
    </reaction>
</comment>
<dbReference type="InterPro" id="IPR029021">
    <property type="entry name" value="Prot-tyrosine_phosphatase-like"/>
</dbReference>
<dbReference type="AlphaFoldDB" id="A0A6M5YRE2"/>
<dbReference type="SUPFAM" id="SSF52799">
    <property type="entry name" value="(Phosphotyrosine protein) phosphatases II"/>
    <property type="match status" value="1"/>
</dbReference>
<accession>A0A6M5YRE2</accession>
<evidence type="ECO:0000256" key="3">
    <source>
        <dbReference type="ARBA" id="ARBA00022490"/>
    </source>
</evidence>
<dbReference type="InterPro" id="IPR057023">
    <property type="entry name" value="PTP-SAK"/>
</dbReference>
<dbReference type="InterPro" id="IPR003595">
    <property type="entry name" value="Tyr_Pase_cat"/>
</dbReference>
<dbReference type="KEGG" id="ftj:FTUN_3554"/>
<comment type="similarity">
    <text evidence="2">Belongs to the protein-tyrosine phosphatase family. Non-receptor class dual specificity subfamily.</text>
</comment>
<dbReference type="InterPro" id="IPR000387">
    <property type="entry name" value="Tyr_Pase_dom"/>
</dbReference>
<feature type="domain" description="Tyrosine specific protein phosphatases" evidence="8">
    <location>
        <begin position="74"/>
        <end position="138"/>
    </location>
</feature>
<dbReference type="InterPro" id="IPR016130">
    <property type="entry name" value="Tyr_Pase_AS"/>
</dbReference>
<dbReference type="GO" id="GO:0004722">
    <property type="term" value="F:protein serine/threonine phosphatase activity"/>
    <property type="evidence" value="ECO:0007669"/>
    <property type="project" value="UniProtKB-EC"/>
</dbReference>
<dbReference type="Gene3D" id="3.90.190.10">
    <property type="entry name" value="Protein tyrosine phosphatase superfamily"/>
    <property type="match status" value="1"/>
</dbReference>
<keyword evidence="10" id="KW-1185">Reference proteome</keyword>
<evidence type="ECO:0000259" key="8">
    <source>
        <dbReference type="PROSITE" id="PS50056"/>
    </source>
</evidence>
<dbReference type="GO" id="GO:0005829">
    <property type="term" value="C:cytosol"/>
    <property type="evidence" value="ECO:0007669"/>
    <property type="project" value="UniProtKB-SubCell"/>
</dbReference>
<name>A0A6M5YRE2_9BACT</name>
<evidence type="ECO:0000256" key="1">
    <source>
        <dbReference type="ARBA" id="ARBA00004514"/>
    </source>
</evidence>
<keyword evidence="4" id="KW-0378">Hydrolase</keyword>
<dbReference type="Pfam" id="PF22784">
    <property type="entry name" value="PTP-SAK"/>
    <property type="match status" value="1"/>
</dbReference>
<dbReference type="PANTHER" id="PTHR23339">
    <property type="entry name" value="TYROSINE SPECIFIC PROTEIN PHOSPHATASE AND DUAL SPECIFICITY PROTEIN PHOSPHATASE"/>
    <property type="match status" value="1"/>
</dbReference>
<evidence type="ECO:0000313" key="10">
    <source>
        <dbReference type="Proteomes" id="UP000503447"/>
    </source>
</evidence>
<protein>
    <recommendedName>
        <fullName evidence="8">Tyrosine specific protein phosphatases domain-containing protein</fullName>
    </recommendedName>
</protein>
<dbReference type="RefSeq" id="WP_171471661.1">
    <property type="nucleotide sequence ID" value="NZ_CP053452.2"/>
</dbReference>
<dbReference type="SMART" id="SM00404">
    <property type="entry name" value="PTPc_motif"/>
    <property type="match status" value="1"/>
</dbReference>
<evidence type="ECO:0000256" key="7">
    <source>
        <dbReference type="ARBA" id="ARBA00048336"/>
    </source>
</evidence>
<dbReference type="PROSITE" id="PS50056">
    <property type="entry name" value="TYR_PHOSPHATASE_2"/>
    <property type="match status" value="1"/>
</dbReference>
<comment type="subcellular location">
    <subcellularLocation>
        <location evidence="1">Cytoplasm</location>
        <location evidence="1">Cytosol</location>
    </subcellularLocation>
</comment>
<evidence type="ECO:0000256" key="5">
    <source>
        <dbReference type="ARBA" id="ARBA00022912"/>
    </source>
</evidence>
<evidence type="ECO:0000256" key="4">
    <source>
        <dbReference type="ARBA" id="ARBA00022801"/>
    </source>
</evidence>
<evidence type="ECO:0000256" key="6">
    <source>
        <dbReference type="ARBA" id="ARBA00047761"/>
    </source>
</evidence>
<proteinExistence type="inferred from homology"/>
<keyword evidence="3" id="KW-0963">Cytoplasm</keyword>
<comment type="catalytic activity">
    <reaction evidence="6">
        <text>O-phospho-L-seryl-[protein] + H2O = L-seryl-[protein] + phosphate</text>
        <dbReference type="Rhea" id="RHEA:20629"/>
        <dbReference type="Rhea" id="RHEA-COMP:9863"/>
        <dbReference type="Rhea" id="RHEA-COMP:11604"/>
        <dbReference type="ChEBI" id="CHEBI:15377"/>
        <dbReference type="ChEBI" id="CHEBI:29999"/>
        <dbReference type="ChEBI" id="CHEBI:43474"/>
        <dbReference type="ChEBI" id="CHEBI:83421"/>
        <dbReference type="EC" id="3.1.3.16"/>
    </reaction>
</comment>
<dbReference type="FunFam" id="3.90.190.10:FF:000063">
    <property type="entry name" value="Dual specificity phosphatase 23"/>
    <property type="match status" value="1"/>
</dbReference>
<evidence type="ECO:0000256" key="2">
    <source>
        <dbReference type="ARBA" id="ARBA00008601"/>
    </source>
</evidence>
<sequence length="162" mass="17323">MPPPGFSWVDRPRLAALARPRSDDDLRWLRRNGVDVLVSLTEDALPRHWVNDAGLLGVVVPVPDMEAPTDRQLDHILATVRKANSSGMGVAVHCAAGLGRTGTVLAAYFVAAGLSAREALVKVRNLRPGSVETAEQERAIERYARRMAGADADPPAGADDPA</sequence>
<organism evidence="9 10">
    <name type="scientific">Frigoriglobus tundricola</name>
    <dbReference type="NCBI Taxonomy" id="2774151"/>
    <lineage>
        <taxon>Bacteria</taxon>
        <taxon>Pseudomonadati</taxon>
        <taxon>Planctomycetota</taxon>
        <taxon>Planctomycetia</taxon>
        <taxon>Gemmatales</taxon>
        <taxon>Gemmataceae</taxon>
        <taxon>Frigoriglobus</taxon>
    </lineage>
</organism>
<dbReference type="PROSITE" id="PS00383">
    <property type="entry name" value="TYR_PHOSPHATASE_1"/>
    <property type="match status" value="1"/>
</dbReference>
<evidence type="ECO:0000313" key="9">
    <source>
        <dbReference type="EMBL" id="QJW96000.1"/>
    </source>
</evidence>